<dbReference type="Pfam" id="PF14368">
    <property type="entry name" value="LTP_2"/>
    <property type="match status" value="1"/>
</dbReference>
<feature type="domain" description="Bifunctional inhibitor/plant lipid transfer protein/seed storage helical" evidence="1">
    <location>
        <begin position="7"/>
        <end position="88"/>
    </location>
</feature>
<reference evidence="2 3" key="1">
    <citation type="submission" date="2020-02" db="EMBL/GenBank/DDBJ databases">
        <authorList>
            <person name="Ma Q."/>
            <person name="Huang Y."/>
            <person name="Song X."/>
            <person name="Pei D."/>
        </authorList>
    </citation>
    <scope>NUCLEOTIDE SEQUENCE [LARGE SCALE GENOMIC DNA]</scope>
    <source>
        <strain evidence="2">Sxm20200214</strain>
        <tissue evidence="2">Leaf</tissue>
    </source>
</reference>
<comment type="caution">
    <text evidence="2">The sequence shown here is derived from an EMBL/GenBank/DDBJ whole genome shotgun (WGS) entry which is preliminary data.</text>
</comment>
<dbReference type="AlphaFoldDB" id="A0A8X8AT54"/>
<accession>A0A8X8AT54</accession>
<dbReference type="EMBL" id="JAAMPC010000005">
    <property type="protein sequence ID" value="KAG2310718.1"/>
    <property type="molecule type" value="Genomic_DNA"/>
</dbReference>
<dbReference type="Proteomes" id="UP000886595">
    <property type="component" value="Unassembled WGS sequence"/>
</dbReference>
<dbReference type="SUPFAM" id="SSF47699">
    <property type="entry name" value="Bifunctional inhibitor/lipid-transfer protein/seed storage 2S albumin"/>
    <property type="match status" value="1"/>
</dbReference>
<proteinExistence type="predicted"/>
<evidence type="ECO:0000259" key="1">
    <source>
        <dbReference type="Pfam" id="PF14368"/>
    </source>
</evidence>
<dbReference type="PANTHER" id="PTHR33286:SF54">
    <property type="entry name" value="BIFUNCTIONAL INHIBITOR_LIPID-TRANSFER PROTEIN_SEED STORAGE 2S ALBUMIN SUPERFAMILY PROTEIN"/>
    <property type="match status" value="1"/>
</dbReference>
<dbReference type="InterPro" id="IPR036312">
    <property type="entry name" value="Bifun_inhib/LTP/seed_sf"/>
</dbReference>
<keyword evidence="3" id="KW-1185">Reference proteome</keyword>
<dbReference type="OrthoDB" id="653734at2759"/>
<organism evidence="2 3">
    <name type="scientific">Brassica carinata</name>
    <name type="common">Ethiopian mustard</name>
    <name type="synonym">Abyssinian cabbage</name>
    <dbReference type="NCBI Taxonomy" id="52824"/>
    <lineage>
        <taxon>Eukaryota</taxon>
        <taxon>Viridiplantae</taxon>
        <taxon>Streptophyta</taxon>
        <taxon>Embryophyta</taxon>
        <taxon>Tracheophyta</taxon>
        <taxon>Spermatophyta</taxon>
        <taxon>Magnoliopsida</taxon>
        <taxon>eudicotyledons</taxon>
        <taxon>Gunneridae</taxon>
        <taxon>Pentapetalae</taxon>
        <taxon>rosids</taxon>
        <taxon>malvids</taxon>
        <taxon>Brassicales</taxon>
        <taxon>Brassicaceae</taxon>
        <taxon>Brassiceae</taxon>
        <taxon>Brassica</taxon>
    </lineage>
</organism>
<name>A0A8X8AT54_BRACI</name>
<sequence>MLLLSTQVQGERCNDSGIEALLACGDSIDKDLQTPPKPSQGCCTVVRIIGMNCVCEVINKGIEATIDMQRLVNVATACGRPLAPRSQCGSFLVPGMTHHY</sequence>
<evidence type="ECO:0000313" key="2">
    <source>
        <dbReference type="EMBL" id="KAG2310718.1"/>
    </source>
</evidence>
<protein>
    <recommendedName>
        <fullName evidence="1">Bifunctional inhibitor/plant lipid transfer protein/seed storage helical domain-containing protein</fullName>
    </recommendedName>
</protein>
<dbReference type="InterPro" id="IPR016140">
    <property type="entry name" value="Bifunc_inhib/LTP/seed_store"/>
</dbReference>
<dbReference type="PANTHER" id="PTHR33286">
    <property type="entry name" value="BIFUNCTIONAL INHIBITOR/LIPID-TRANSFER PROTEIN/SEED STORAGE 2S ALBUMIN SUPERFAMILY PROTEIN"/>
    <property type="match status" value="1"/>
</dbReference>
<gene>
    <name evidence="2" type="ORF">Bca52824_022275</name>
</gene>
<dbReference type="Gene3D" id="1.10.110.10">
    <property type="entry name" value="Plant lipid-transfer and hydrophobic proteins"/>
    <property type="match status" value="1"/>
</dbReference>
<evidence type="ECO:0000313" key="3">
    <source>
        <dbReference type="Proteomes" id="UP000886595"/>
    </source>
</evidence>